<evidence type="ECO:0000256" key="6">
    <source>
        <dbReference type="RuleBase" id="RU000687"/>
    </source>
</evidence>
<dbReference type="InterPro" id="IPR006201">
    <property type="entry name" value="Neur_channel"/>
</dbReference>
<dbReference type="OrthoDB" id="5954417at2759"/>
<dbReference type="AlphaFoldDB" id="A0A913YSX0"/>
<dbReference type="InterPro" id="IPR018000">
    <property type="entry name" value="Neurotransmitter_ion_chnl_CS"/>
</dbReference>
<dbReference type="Pfam" id="PF02931">
    <property type="entry name" value="Neur_chan_LBD"/>
    <property type="match status" value="1"/>
</dbReference>
<dbReference type="PROSITE" id="PS00236">
    <property type="entry name" value="NEUROTR_ION_CHANNEL"/>
    <property type="match status" value="1"/>
</dbReference>
<dbReference type="InterPro" id="IPR036719">
    <property type="entry name" value="Neuro-gated_channel_TM_sf"/>
</dbReference>
<dbReference type="InterPro" id="IPR006029">
    <property type="entry name" value="Neurotrans-gated_channel_TM"/>
</dbReference>
<dbReference type="KEGG" id="epa:110247913"/>
<dbReference type="Proteomes" id="UP000887567">
    <property type="component" value="Unplaced"/>
</dbReference>
<evidence type="ECO:0000259" key="8">
    <source>
        <dbReference type="Pfam" id="PF02932"/>
    </source>
</evidence>
<keyword evidence="4 6" id="KW-1133">Transmembrane helix</keyword>
<feature type="domain" description="Neurotransmitter-gated ion-channel transmembrane" evidence="8">
    <location>
        <begin position="252"/>
        <end position="309"/>
    </location>
</feature>
<dbReference type="SUPFAM" id="SSF63712">
    <property type="entry name" value="Nicotinic receptor ligand binding domain-like"/>
    <property type="match status" value="1"/>
</dbReference>
<organism evidence="9 10">
    <name type="scientific">Exaiptasia diaphana</name>
    <name type="common">Tropical sea anemone</name>
    <name type="synonym">Aiptasia pulchella</name>
    <dbReference type="NCBI Taxonomy" id="2652724"/>
    <lineage>
        <taxon>Eukaryota</taxon>
        <taxon>Metazoa</taxon>
        <taxon>Cnidaria</taxon>
        <taxon>Anthozoa</taxon>
        <taxon>Hexacorallia</taxon>
        <taxon>Actiniaria</taxon>
        <taxon>Aiptasiidae</taxon>
        <taxon>Exaiptasia</taxon>
    </lineage>
</organism>
<accession>A0A913YSX0</accession>
<protein>
    <submittedName>
        <fullName evidence="9">Uncharacterized protein</fullName>
    </submittedName>
</protein>
<dbReference type="GO" id="GO:0004888">
    <property type="term" value="F:transmembrane signaling receptor activity"/>
    <property type="evidence" value="ECO:0007669"/>
    <property type="project" value="InterPro"/>
</dbReference>
<keyword evidence="5 6" id="KW-0472">Membrane</keyword>
<dbReference type="RefSeq" id="XP_028517612.1">
    <property type="nucleotide sequence ID" value="XM_028661811.1"/>
</dbReference>
<dbReference type="GO" id="GO:0016020">
    <property type="term" value="C:membrane"/>
    <property type="evidence" value="ECO:0007669"/>
    <property type="project" value="UniProtKB-SubCell"/>
</dbReference>
<comment type="caution">
    <text evidence="6">Lacks conserved residue(s) required for the propagation of feature annotation.</text>
</comment>
<dbReference type="CDD" id="cd18997">
    <property type="entry name" value="LGIC_ECD_nAChR"/>
    <property type="match status" value="1"/>
</dbReference>
<evidence type="ECO:0000256" key="3">
    <source>
        <dbReference type="ARBA" id="ARBA00022692"/>
    </source>
</evidence>
<comment type="subcellular location">
    <subcellularLocation>
        <location evidence="1">Membrane</location>
        <topology evidence="1">Multi-pass membrane protein</topology>
    </subcellularLocation>
</comment>
<evidence type="ECO:0000256" key="2">
    <source>
        <dbReference type="ARBA" id="ARBA00009237"/>
    </source>
</evidence>
<dbReference type="PANTHER" id="PTHR18945">
    <property type="entry name" value="NEUROTRANSMITTER GATED ION CHANNEL"/>
    <property type="match status" value="1"/>
</dbReference>
<dbReference type="Gene3D" id="2.70.170.10">
    <property type="entry name" value="Neurotransmitter-gated ion-channel ligand-binding domain"/>
    <property type="match status" value="1"/>
</dbReference>
<keyword evidence="3 6" id="KW-0812">Transmembrane</keyword>
<comment type="similarity">
    <text evidence="2">Belongs to the ligand-gated ion channel (TC 1.A.9) family. Acetylcholine receptor (TC 1.A.9.1) subfamily.</text>
</comment>
<dbReference type="SUPFAM" id="SSF90112">
    <property type="entry name" value="Neurotransmitter-gated ion-channel transmembrane pore"/>
    <property type="match status" value="1"/>
</dbReference>
<evidence type="ECO:0000256" key="4">
    <source>
        <dbReference type="ARBA" id="ARBA00022989"/>
    </source>
</evidence>
<dbReference type="FunFam" id="2.70.170.10:FF:000016">
    <property type="entry name" value="Nicotinic acetylcholine receptor subunit"/>
    <property type="match status" value="1"/>
</dbReference>
<keyword evidence="10" id="KW-1185">Reference proteome</keyword>
<evidence type="ECO:0000259" key="7">
    <source>
        <dbReference type="Pfam" id="PF02931"/>
    </source>
</evidence>
<keyword evidence="6" id="KW-0813">Transport</keyword>
<dbReference type="EnsemblMetazoa" id="XM_028661811.1">
    <property type="protein sequence ID" value="XP_028517612.1"/>
    <property type="gene ID" value="LOC110247913"/>
</dbReference>
<evidence type="ECO:0000313" key="9">
    <source>
        <dbReference type="EnsemblMetazoa" id="XP_028517612.1"/>
    </source>
</evidence>
<dbReference type="InterPro" id="IPR036734">
    <property type="entry name" value="Neur_chan_lig-bd_sf"/>
</dbReference>
<keyword evidence="6" id="KW-0407">Ion channel</keyword>
<name>A0A913YSX0_EXADI</name>
<dbReference type="InterPro" id="IPR038050">
    <property type="entry name" value="Neuro_actylchol_rec"/>
</dbReference>
<dbReference type="PRINTS" id="PR00252">
    <property type="entry name" value="NRIONCHANNEL"/>
</dbReference>
<dbReference type="InterPro" id="IPR006202">
    <property type="entry name" value="Neur_chan_lig-bd"/>
</dbReference>
<feature type="transmembrane region" description="Helical" evidence="6">
    <location>
        <begin position="248"/>
        <end position="269"/>
    </location>
</feature>
<evidence type="ECO:0000256" key="1">
    <source>
        <dbReference type="ARBA" id="ARBA00004141"/>
    </source>
</evidence>
<dbReference type="Pfam" id="PF02932">
    <property type="entry name" value="Neur_chan_memb"/>
    <property type="match status" value="1"/>
</dbReference>
<dbReference type="Gene3D" id="1.20.58.390">
    <property type="entry name" value="Neurotransmitter-gated ion-channel transmembrane domain"/>
    <property type="match status" value="1"/>
</dbReference>
<dbReference type="GeneID" id="110247913"/>
<evidence type="ECO:0000256" key="5">
    <source>
        <dbReference type="ARBA" id="ARBA00023136"/>
    </source>
</evidence>
<sequence length="311" mass="35616">MKSKVLPVVFAICFSLVQGTSALIGGATKISTLQHKLIQDLLDNYDKDSHPGGNSTVMVTLGAKLARLVKVEEVNNVIKAQWWMKQVWYNPDLKWNKSHYGNIDTVFVEPRRIWVPDVLLYNNGDEKVDAAGGVEKFKTKIKIESNGMQSWLAPTIFTSMCKMDIRYFPFDEQFCELQFGSWSYDSRKIDLQVDQNETKIHKEVYQENNEWKVTSVTAKKRSKRYPCCKYPYTDILVILHMHRRSYHYVVNLVFPCAVIAAMVFCTFLLPAESGERISLCITVLMAMTIFQELTSEKLPASSEGFILIGEI</sequence>
<feature type="signal peptide" evidence="6">
    <location>
        <begin position="1"/>
        <end position="22"/>
    </location>
</feature>
<proteinExistence type="inferred from homology"/>
<keyword evidence="6" id="KW-0406">Ion transport</keyword>
<feature type="chain" id="PRO_5038154412" evidence="6">
    <location>
        <begin position="23"/>
        <end position="311"/>
    </location>
</feature>
<dbReference type="GO" id="GO:0005230">
    <property type="term" value="F:extracellular ligand-gated monoatomic ion channel activity"/>
    <property type="evidence" value="ECO:0007669"/>
    <property type="project" value="InterPro"/>
</dbReference>
<reference evidence="9" key="1">
    <citation type="submission" date="2022-11" db="UniProtKB">
        <authorList>
            <consortium name="EnsemblMetazoa"/>
        </authorList>
    </citation>
    <scope>IDENTIFICATION</scope>
</reference>
<dbReference type="CDD" id="cd19051">
    <property type="entry name" value="LGIC_TM_cation"/>
    <property type="match status" value="1"/>
</dbReference>
<feature type="domain" description="Neurotransmitter-gated ion-channel ligand-binding" evidence="7">
    <location>
        <begin position="35"/>
        <end position="244"/>
    </location>
</feature>
<keyword evidence="6" id="KW-0732">Signal</keyword>
<evidence type="ECO:0000313" key="10">
    <source>
        <dbReference type="Proteomes" id="UP000887567"/>
    </source>
</evidence>